<dbReference type="PANTHER" id="PTHR11920:SF335">
    <property type="entry name" value="GUANYLATE CYCLASE"/>
    <property type="match status" value="1"/>
</dbReference>
<protein>
    <submittedName>
        <fullName evidence="10">Adenylate/guanylate cyclase domain-containing response regulator</fullName>
    </submittedName>
</protein>
<dbReference type="InterPro" id="IPR011006">
    <property type="entry name" value="CheY-like_superfamily"/>
</dbReference>
<proteinExistence type="predicted"/>
<dbReference type="SUPFAM" id="SSF52172">
    <property type="entry name" value="CheY-like"/>
    <property type="match status" value="1"/>
</dbReference>
<dbReference type="GO" id="GO:0004016">
    <property type="term" value="F:adenylate cyclase activity"/>
    <property type="evidence" value="ECO:0007669"/>
    <property type="project" value="UniProtKB-ARBA"/>
</dbReference>
<dbReference type="AlphaFoldDB" id="A0A3S2W8J6"/>
<accession>A0A3S2W8J6</accession>
<feature type="domain" description="Response regulatory" evidence="8">
    <location>
        <begin position="5"/>
        <end position="122"/>
    </location>
</feature>
<evidence type="ECO:0000256" key="4">
    <source>
        <dbReference type="ARBA" id="ARBA00022989"/>
    </source>
</evidence>
<dbReference type="InterPro" id="IPR001054">
    <property type="entry name" value="A/G_cyclase"/>
</dbReference>
<dbReference type="Gene3D" id="3.30.70.1230">
    <property type="entry name" value="Nucleotide cyclase"/>
    <property type="match status" value="1"/>
</dbReference>
<comment type="subcellular location">
    <subcellularLocation>
        <location evidence="1">Membrane</location>
    </subcellularLocation>
</comment>
<keyword evidence="4" id="KW-1133">Transmembrane helix</keyword>
<dbReference type="SMART" id="SM00044">
    <property type="entry name" value="CYCc"/>
    <property type="match status" value="1"/>
</dbReference>
<dbReference type="Pfam" id="PF00211">
    <property type="entry name" value="Guanylate_cyc"/>
    <property type="match status" value="1"/>
</dbReference>
<dbReference type="EMBL" id="SACP01000016">
    <property type="protein sequence ID" value="RVU16312.1"/>
    <property type="molecule type" value="Genomic_DNA"/>
</dbReference>
<dbReference type="Gene3D" id="3.40.50.2300">
    <property type="match status" value="1"/>
</dbReference>
<dbReference type="InterPro" id="IPR029787">
    <property type="entry name" value="Nucleotide_cyclase"/>
</dbReference>
<dbReference type="Proteomes" id="UP000286997">
    <property type="component" value="Unassembled WGS sequence"/>
</dbReference>
<dbReference type="InterPro" id="IPR050401">
    <property type="entry name" value="Cyclic_nucleotide_synthase"/>
</dbReference>
<dbReference type="CDD" id="cd07302">
    <property type="entry name" value="CHD"/>
    <property type="match status" value="1"/>
</dbReference>
<evidence type="ECO:0000259" key="9">
    <source>
        <dbReference type="PROSITE" id="PS50125"/>
    </source>
</evidence>
<evidence type="ECO:0000256" key="3">
    <source>
        <dbReference type="ARBA" id="ARBA00022741"/>
    </source>
</evidence>
<evidence type="ECO:0000256" key="2">
    <source>
        <dbReference type="ARBA" id="ARBA00022692"/>
    </source>
</evidence>
<keyword evidence="7" id="KW-0597">Phosphoprotein</keyword>
<keyword evidence="6" id="KW-0456">Lyase</keyword>
<evidence type="ECO:0000259" key="8">
    <source>
        <dbReference type="PROSITE" id="PS50110"/>
    </source>
</evidence>
<dbReference type="SUPFAM" id="SSF55073">
    <property type="entry name" value="Nucleotide cyclase"/>
    <property type="match status" value="1"/>
</dbReference>
<feature type="modified residue" description="4-aspartylphosphate" evidence="7">
    <location>
        <position position="55"/>
    </location>
</feature>
<evidence type="ECO:0000313" key="10">
    <source>
        <dbReference type="EMBL" id="RVU16312.1"/>
    </source>
</evidence>
<dbReference type="PROSITE" id="PS50125">
    <property type="entry name" value="GUANYLATE_CYCLASE_2"/>
    <property type="match status" value="1"/>
</dbReference>
<dbReference type="GO" id="GO:0009190">
    <property type="term" value="P:cyclic nucleotide biosynthetic process"/>
    <property type="evidence" value="ECO:0007669"/>
    <property type="project" value="InterPro"/>
</dbReference>
<keyword evidence="11" id="KW-1185">Reference proteome</keyword>
<evidence type="ECO:0000256" key="1">
    <source>
        <dbReference type="ARBA" id="ARBA00004370"/>
    </source>
</evidence>
<evidence type="ECO:0000313" key="11">
    <source>
        <dbReference type="Proteomes" id="UP000286997"/>
    </source>
</evidence>
<name>A0A3S2W8J6_9HYPH</name>
<gene>
    <name evidence="10" type="ORF">EOE48_16600</name>
</gene>
<dbReference type="Pfam" id="PF00072">
    <property type="entry name" value="Response_reg"/>
    <property type="match status" value="1"/>
</dbReference>
<dbReference type="GO" id="GO:0000166">
    <property type="term" value="F:nucleotide binding"/>
    <property type="evidence" value="ECO:0007669"/>
    <property type="project" value="UniProtKB-KW"/>
</dbReference>
<dbReference type="RefSeq" id="WP_127731113.1">
    <property type="nucleotide sequence ID" value="NZ_SACP01000016.1"/>
</dbReference>
<comment type="caution">
    <text evidence="10">The sequence shown here is derived from an EMBL/GenBank/DDBJ whole genome shotgun (WGS) entry which is preliminary data.</text>
</comment>
<dbReference type="SMART" id="SM00448">
    <property type="entry name" value="REC"/>
    <property type="match status" value="1"/>
</dbReference>
<sequence length="359" mass="38533">MSDPAILVVDDDDNNRFTLTQRLKREGWGNVALACDGREALARLAERPFDLVLLDVMMPELDGIGVLVAMKADPVLRHVPVIMISAVSDIERVVRCIELGAEDYLPKPFNKVLLRARVAACLEKKALRDAEQAHLRQIDAQRDRLRELLHAILPDSAVDELETTGRVEPRRHPDVMVLFCDVADFTAYCDAHPPETVVADLQHLVEAFEVAAERHGLEKIKTIGDGLMATGDLLLPNPDAVMAGLACAFALIEAARAGPARWELRCGLHIGPVVAGVVGRSKLSFDLWGDTVNVAARLAKAGAPGCVCLSADAAGHLAGRCDLEAMGPLPMRGKGEVPVFRCRAAPALAAGPAAPISQA</sequence>
<reference evidence="10 11" key="1">
    <citation type="submission" date="2019-01" db="EMBL/GenBank/DDBJ databases">
        <authorList>
            <person name="Chen W.-M."/>
        </authorList>
    </citation>
    <scope>NUCLEOTIDE SEQUENCE [LARGE SCALE GENOMIC DNA]</scope>
    <source>
        <strain evidence="10 11">TER-1</strain>
    </source>
</reference>
<evidence type="ECO:0000256" key="6">
    <source>
        <dbReference type="ARBA" id="ARBA00023239"/>
    </source>
</evidence>
<keyword evidence="3" id="KW-0547">Nucleotide-binding</keyword>
<keyword evidence="2" id="KW-0812">Transmembrane</keyword>
<dbReference type="InterPro" id="IPR001789">
    <property type="entry name" value="Sig_transdc_resp-reg_receiver"/>
</dbReference>
<keyword evidence="5" id="KW-0472">Membrane</keyword>
<evidence type="ECO:0000256" key="5">
    <source>
        <dbReference type="ARBA" id="ARBA00023136"/>
    </source>
</evidence>
<organism evidence="10 11">
    <name type="scientific">Methylobacterium oryzihabitans</name>
    <dbReference type="NCBI Taxonomy" id="2499852"/>
    <lineage>
        <taxon>Bacteria</taxon>
        <taxon>Pseudomonadati</taxon>
        <taxon>Pseudomonadota</taxon>
        <taxon>Alphaproteobacteria</taxon>
        <taxon>Hyphomicrobiales</taxon>
        <taxon>Methylobacteriaceae</taxon>
        <taxon>Methylobacterium</taxon>
    </lineage>
</organism>
<dbReference type="PROSITE" id="PS50110">
    <property type="entry name" value="RESPONSE_REGULATORY"/>
    <property type="match status" value="1"/>
</dbReference>
<dbReference type="GO" id="GO:0000160">
    <property type="term" value="P:phosphorelay signal transduction system"/>
    <property type="evidence" value="ECO:0007669"/>
    <property type="project" value="InterPro"/>
</dbReference>
<dbReference type="OrthoDB" id="315417at2"/>
<evidence type="ECO:0000256" key="7">
    <source>
        <dbReference type="PROSITE-ProRule" id="PRU00169"/>
    </source>
</evidence>
<dbReference type="PANTHER" id="PTHR11920">
    <property type="entry name" value="GUANYLYL CYCLASE"/>
    <property type="match status" value="1"/>
</dbReference>
<feature type="domain" description="Guanylate cyclase" evidence="9">
    <location>
        <begin position="176"/>
        <end position="299"/>
    </location>
</feature>
<dbReference type="GO" id="GO:0016020">
    <property type="term" value="C:membrane"/>
    <property type="evidence" value="ECO:0007669"/>
    <property type="project" value="UniProtKB-SubCell"/>
</dbReference>